<dbReference type="SMART" id="SM00331">
    <property type="entry name" value="PP2C_SIG"/>
    <property type="match status" value="1"/>
</dbReference>
<dbReference type="SUPFAM" id="SSF55781">
    <property type="entry name" value="GAF domain-like"/>
    <property type="match status" value="1"/>
</dbReference>
<dbReference type="Gene3D" id="3.60.40.10">
    <property type="entry name" value="PPM-type phosphatase domain"/>
    <property type="match status" value="1"/>
</dbReference>
<accession>A0ABD6F9K4</accession>
<feature type="domain" description="GAF" evidence="2">
    <location>
        <begin position="27"/>
        <end position="171"/>
    </location>
</feature>
<name>A0ABD6F9K4_9PSEU</name>
<evidence type="ECO:0000259" key="3">
    <source>
        <dbReference type="SMART" id="SM00331"/>
    </source>
</evidence>
<evidence type="ECO:0000256" key="1">
    <source>
        <dbReference type="ARBA" id="ARBA00022801"/>
    </source>
</evidence>
<protein>
    <submittedName>
        <fullName evidence="4">SpoIIE family protein phosphatase</fullName>
    </submittedName>
</protein>
<dbReference type="GO" id="GO:0016787">
    <property type="term" value="F:hydrolase activity"/>
    <property type="evidence" value="ECO:0007669"/>
    <property type="project" value="UniProtKB-KW"/>
</dbReference>
<dbReference type="Pfam" id="PF13185">
    <property type="entry name" value="GAF_2"/>
    <property type="match status" value="1"/>
</dbReference>
<evidence type="ECO:0000313" key="4">
    <source>
        <dbReference type="EMBL" id="MFO7190617.1"/>
    </source>
</evidence>
<proteinExistence type="predicted"/>
<dbReference type="InterPro" id="IPR003018">
    <property type="entry name" value="GAF"/>
</dbReference>
<evidence type="ECO:0000259" key="2">
    <source>
        <dbReference type="SMART" id="SM00065"/>
    </source>
</evidence>
<dbReference type="Proteomes" id="UP000249324">
    <property type="component" value="Unassembled WGS sequence"/>
</dbReference>
<dbReference type="Pfam" id="PF07228">
    <property type="entry name" value="SpoIIE"/>
    <property type="match status" value="1"/>
</dbReference>
<dbReference type="InterPro" id="IPR001932">
    <property type="entry name" value="PPM-type_phosphatase-like_dom"/>
</dbReference>
<reference evidence="4 5" key="1">
    <citation type="journal article" date="2021" name="BMC Genomics">
        <title>Genome-resolved metagenome and metatranscriptome analyses of thermophilic composting reveal key bacterial players and their metabolic interactions.</title>
        <authorList>
            <person name="Braga L.P.P."/>
            <person name="Pereira R.V."/>
            <person name="Martins L.F."/>
            <person name="Moura L.M.S."/>
            <person name="Sanchez F.B."/>
            <person name="Patane J.S.L."/>
            <person name="da Silva A.M."/>
            <person name="Setubal J.C."/>
        </authorList>
    </citation>
    <scope>NUCLEOTIDE SEQUENCE [LARGE SCALE GENOMIC DNA]</scope>
    <source>
        <strain evidence="4">ZC4RG45</strain>
    </source>
</reference>
<organism evidence="4 5">
    <name type="scientific">Thermocrispum agreste</name>
    <dbReference type="NCBI Taxonomy" id="37925"/>
    <lineage>
        <taxon>Bacteria</taxon>
        <taxon>Bacillati</taxon>
        <taxon>Actinomycetota</taxon>
        <taxon>Actinomycetes</taxon>
        <taxon>Pseudonocardiales</taxon>
        <taxon>Pseudonocardiaceae</taxon>
        <taxon>Thermocrispum</taxon>
    </lineage>
</organism>
<dbReference type="EMBL" id="QGUI02000001">
    <property type="protein sequence ID" value="MFO7190617.1"/>
    <property type="molecule type" value="Genomic_DNA"/>
</dbReference>
<evidence type="ECO:0000313" key="5">
    <source>
        <dbReference type="Proteomes" id="UP000249324"/>
    </source>
</evidence>
<dbReference type="InterPro" id="IPR029016">
    <property type="entry name" value="GAF-like_dom_sf"/>
</dbReference>
<dbReference type="SMART" id="SM00065">
    <property type="entry name" value="GAF"/>
    <property type="match status" value="1"/>
</dbReference>
<dbReference type="InterPro" id="IPR052016">
    <property type="entry name" value="Bact_Sigma-Reg"/>
</dbReference>
<keyword evidence="1" id="KW-0378">Hydrolase</keyword>
<gene>
    <name evidence="4" type="ORF">DIU77_000015</name>
</gene>
<dbReference type="SUPFAM" id="SSF81606">
    <property type="entry name" value="PP2C-like"/>
    <property type="match status" value="1"/>
</dbReference>
<dbReference type="PANTHER" id="PTHR43156:SF2">
    <property type="entry name" value="STAGE II SPORULATION PROTEIN E"/>
    <property type="match status" value="1"/>
</dbReference>
<dbReference type="Gene3D" id="3.30.450.40">
    <property type="match status" value="1"/>
</dbReference>
<sequence length="403" mass="43122">MPRDAPDVDNRAEQLAVVADTALSQFDLESTLGALLGRVRELLSADAAVILLWDDDAEHLRAAAANGLEEEVQQGVRVELGAGFAGRVAAERKPIHLRHVDPTTVANPLLWEKGLRSMLGVPLLAGSKLIGVLHVGSLRERTFSDNDEHVLQLAADWIALTTRAQLMAIDRAAALALQRSLLPPRLPHVPGFELAARYVPGSRTGVGGDWYDVFELLDGRWGVAIGDVAGHGLGAATVMGRIRSALRAYAIESSDPADTLIRLSRNIFHFEANGMATVGYAVLDAAGGRAWMSSAGHLRPIVASAHSPAAPAAIPVDPPMHSDLRPVPRRTNPVDLEPGAVLVCYTDGLVERRGESIDEGIHRLCQLVTPDHPEGVCARIMADLVGNSTPDDDVALLVLRRTE</sequence>
<dbReference type="InterPro" id="IPR036457">
    <property type="entry name" value="PPM-type-like_dom_sf"/>
</dbReference>
<feature type="domain" description="PPM-type phosphatase" evidence="3">
    <location>
        <begin position="189"/>
        <end position="401"/>
    </location>
</feature>
<dbReference type="PANTHER" id="PTHR43156">
    <property type="entry name" value="STAGE II SPORULATION PROTEIN E-RELATED"/>
    <property type="match status" value="1"/>
</dbReference>
<dbReference type="AlphaFoldDB" id="A0ABD6F9K4"/>
<comment type="caution">
    <text evidence="4">The sequence shown here is derived from an EMBL/GenBank/DDBJ whole genome shotgun (WGS) entry which is preliminary data.</text>
</comment>